<organism evidence="3 4">
    <name type="scientific">Geothermobacter ehrlichii</name>
    <dbReference type="NCBI Taxonomy" id="213224"/>
    <lineage>
        <taxon>Bacteria</taxon>
        <taxon>Pseudomonadati</taxon>
        <taxon>Thermodesulfobacteriota</taxon>
        <taxon>Desulfuromonadia</taxon>
        <taxon>Desulfuromonadales</taxon>
        <taxon>Geothermobacteraceae</taxon>
        <taxon>Geothermobacter</taxon>
    </lineage>
</organism>
<evidence type="ECO:0000313" key="4">
    <source>
        <dbReference type="Proteomes" id="UP000324159"/>
    </source>
</evidence>
<protein>
    <submittedName>
        <fullName evidence="3">PEGA domain-containing protein</fullName>
    </submittedName>
</protein>
<feature type="domain" description="PEGA" evidence="2">
    <location>
        <begin position="28"/>
        <end position="77"/>
    </location>
</feature>
<gene>
    <name evidence="3" type="ORF">EDC39_10936</name>
</gene>
<feature type="signal peptide" evidence="1">
    <location>
        <begin position="1"/>
        <end position="20"/>
    </location>
</feature>
<keyword evidence="4" id="KW-1185">Reference proteome</keyword>
<sequence>MYLRRALTLLLLVCFLTGCAANQAAFISVPPGARVIVDGREIGTTPCTLDYRCDGGRERQVVLLKDGFEPIRYTIRSDEVDREAQAGWVTASLLLPLGSPLLIGTLFSKKLKDSYEFILRPGSEQVAGDSGNLETLFR</sequence>
<dbReference type="InterPro" id="IPR013229">
    <property type="entry name" value="PEGA"/>
</dbReference>
<comment type="caution">
    <text evidence="3">The sequence shown here is derived from an EMBL/GenBank/DDBJ whole genome shotgun (WGS) entry which is preliminary data.</text>
</comment>
<dbReference type="EMBL" id="VNIB01000009">
    <property type="protein sequence ID" value="TYO97633.1"/>
    <property type="molecule type" value="Genomic_DNA"/>
</dbReference>
<evidence type="ECO:0000259" key="2">
    <source>
        <dbReference type="Pfam" id="PF08308"/>
    </source>
</evidence>
<dbReference type="AlphaFoldDB" id="A0A5D3WIC1"/>
<name>A0A5D3WIC1_9BACT</name>
<dbReference type="PROSITE" id="PS51257">
    <property type="entry name" value="PROKAR_LIPOPROTEIN"/>
    <property type="match status" value="1"/>
</dbReference>
<feature type="chain" id="PRO_5022782889" evidence="1">
    <location>
        <begin position="21"/>
        <end position="138"/>
    </location>
</feature>
<dbReference type="Proteomes" id="UP000324159">
    <property type="component" value="Unassembled WGS sequence"/>
</dbReference>
<evidence type="ECO:0000313" key="3">
    <source>
        <dbReference type="EMBL" id="TYO97633.1"/>
    </source>
</evidence>
<dbReference type="RefSeq" id="WP_148896278.1">
    <property type="nucleotide sequence ID" value="NZ_VNIB01000009.1"/>
</dbReference>
<reference evidence="3 4" key="1">
    <citation type="submission" date="2019-07" db="EMBL/GenBank/DDBJ databases">
        <title>Genomic Encyclopedia of Type Strains, Phase IV (KMG-IV): sequencing the most valuable type-strain genomes for metagenomic binning, comparative biology and taxonomic classification.</title>
        <authorList>
            <person name="Goeker M."/>
        </authorList>
    </citation>
    <scope>NUCLEOTIDE SEQUENCE [LARGE SCALE GENOMIC DNA]</scope>
    <source>
        <strain evidence="3 4">SS015</strain>
    </source>
</reference>
<keyword evidence="1" id="KW-0732">Signal</keyword>
<evidence type="ECO:0000256" key="1">
    <source>
        <dbReference type="SAM" id="SignalP"/>
    </source>
</evidence>
<accession>A0A5D3WIC1</accession>
<dbReference type="Pfam" id="PF08308">
    <property type="entry name" value="PEGA"/>
    <property type="match status" value="1"/>
</dbReference>
<proteinExistence type="predicted"/>
<dbReference type="OrthoDB" id="5405530at2"/>